<protein>
    <submittedName>
        <fullName evidence="1">Uncharacterized protein</fullName>
    </submittedName>
</protein>
<evidence type="ECO:0000313" key="2">
    <source>
        <dbReference type="Proteomes" id="UP000626092"/>
    </source>
</evidence>
<accession>A0A834FZL4</accession>
<gene>
    <name evidence="1" type="ORF">RHSIM_Rhsim13G0007500</name>
</gene>
<sequence>MEGLSVSLYKGVKGYWRSRKYERLNGATRRRKFKVVQLGRAGEGGSNGRRRFWKIKITPKLRFSPKKFLIGLRDAYVNFMLRIADASPAFSNGYGGGGVFDNSFGKGPLKEYDKKMIAQIYKRGPVTEYDGKMIGQIYRSLVVAQGQLVHRDAARIGEQIVCRE</sequence>
<organism evidence="1 2">
    <name type="scientific">Rhododendron simsii</name>
    <name type="common">Sims's rhododendron</name>
    <dbReference type="NCBI Taxonomy" id="118357"/>
    <lineage>
        <taxon>Eukaryota</taxon>
        <taxon>Viridiplantae</taxon>
        <taxon>Streptophyta</taxon>
        <taxon>Embryophyta</taxon>
        <taxon>Tracheophyta</taxon>
        <taxon>Spermatophyta</taxon>
        <taxon>Magnoliopsida</taxon>
        <taxon>eudicotyledons</taxon>
        <taxon>Gunneridae</taxon>
        <taxon>Pentapetalae</taxon>
        <taxon>asterids</taxon>
        <taxon>Ericales</taxon>
        <taxon>Ericaceae</taxon>
        <taxon>Ericoideae</taxon>
        <taxon>Rhodoreae</taxon>
        <taxon>Rhododendron</taxon>
    </lineage>
</organism>
<dbReference type="OrthoDB" id="1898021at2759"/>
<proteinExistence type="predicted"/>
<comment type="caution">
    <text evidence="1">The sequence shown here is derived from an EMBL/GenBank/DDBJ whole genome shotgun (WGS) entry which is preliminary data.</text>
</comment>
<dbReference type="Proteomes" id="UP000626092">
    <property type="component" value="Unassembled WGS sequence"/>
</dbReference>
<dbReference type="EMBL" id="WJXA01000013">
    <property type="protein sequence ID" value="KAF7120377.1"/>
    <property type="molecule type" value="Genomic_DNA"/>
</dbReference>
<dbReference type="PANTHER" id="PTHR33702:SF5">
    <property type="entry name" value="OS01G0308600 PROTEIN"/>
    <property type="match status" value="1"/>
</dbReference>
<evidence type="ECO:0000313" key="1">
    <source>
        <dbReference type="EMBL" id="KAF7120377.1"/>
    </source>
</evidence>
<dbReference type="PANTHER" id="PTHR33702">
    <property type="entry name" value="BNAA09G40010D PROTEIN"/>
    <property type="match status" value="1"/>
</dbReference>
<keyword evidence="2" id="KW-1185">Reference proteome</keyword>
<name>A0A834FZL4_RHOSS</name>
<dbReference type="AlphaFoldDB" id="A0A834FZL4"/>
<reference evidence="1" key="1">
    <citation type="submission" date="2019-11" db="EMBL/GenBank/DDBJ databases">
        <authorList>
            <person name="Liu Y."/>
            <person name="Hou J."/>
            <person name="Li T.-Q."/>
            <person name="Guan C.-H."/>
            <person name="Wu X."/>
            <person name="Wu H.-Z."/>
            <person name="Ling F."/>
            <person name="Zhang R."/>
            <person name="Shi X.-G."/>
            <person name="Ren J.-P."/>
            <person name="Chen E.-F."/>
            <person name="Sun J.-M."/>
        </authorList>
    </citation>
    <scope>NUCLEOTIDE SEQUENCE</scope>
    <source>
        <strain evidence="1">Adult_tree_wgs_1</strain>
        <tissue evidence="1">Leaves</tissue>
    </source>
</reference>